<dbReference type="InterPro" id="IPR028081">
    <property type="entry name" value="Leu-bd"/>
</dbReference>
<dbReference type="Proteomes" id="UP000541421">
    <property type="component" value="Unassembled WGS sequence"/>
</dbReference>
<feature type="chain" id="PRO_5031140821" evidence="5">
    <location>
        <begin position="24"/>
        <end position="369"/>
    </location>
</feature>
<name>A0A7Y4L9Y1_9BURK</name>
<dbReference type="Pfam" id="PF13458">
    <property type="entry name" value="Peripla_BP_6"/>
    <property type="match status" value="1"/>
</dbReference>
<dbReference type="InterPro" id="IPR000709">
    <property type="entry name" value="Leu_Ile_Val-bd"/>
</dbReference>
<keyword evidence="2" id="KW-0813">Transport</keyword>
<dbReference type="GO" id="GO:0006865">
    <property type="term" value="P:amino acid transport"/>
    <property type="evidence" value="ECO:0007669"/>
    <property type="project" value="UniProtKB-KW"/>
</dbReference>
<evidence type="ECO:0000256" key="2">
    <source>
        <dbReference type="ARBA" id="ARBA00022448"/>
    </source>
</evidence>
<protein>
    <submittedName>
        <fullName evidence="7">High-affinity branched-chain amino acid ABC transporter substrate-binding protein</fullName>
    </submittedName>
</protein>
<proteinExistence type="inferred from homology"/>
<evidence type="ECO:0000256" key="3">
    <source>
        <dbReference type="ARBA" id="ARBA00022729"/>
    </source>
</evidence>
<comment type="similarity">
    <text evidence="1">Belongs to the leucine-binding protein family.</text>
</comment>
<feature type="domain" description="Leucine-binding protein" evidence="6">
    <location>
        <begin position="26"/>
        <end position="363"/>
    </location>
</feature>
<dbReference type="InterPro" id="IPR028082">
    <property type="entry name" value="Peripla_BP_I"/>
</dbReference>
<feature type="signal peptide" evidence="5">
    <location>
        <begin position="1"/>
        <end position="23"/>
    </location>
</feature>
<dbReference type="Gene3D" id="3.40.50.2300">
    <property type="match status" value="2"/>
</dbReference>
<dbReference type="EMBL" id="JABGBO010000005">
    <property type="protein sequence ID" value="NOL49714.1"/>
    <property type="molecule type" value="Genomic_DNA"/>
</dbReference>
<dbReference type="PANTHER" id="PTHR47151:SF3">
    <property type="entry name" value="LEUCINE-SPECIFIC-BINDING PROTEIN"/>
    <property type="match status" value="1"/>
</dbReference>
<dbReference type="RefSeq" id="WP_171588690.1">
    <property type="nucleotide sequence ID" value="NZ_JABGBO010000005.1"/>
</dbReference>
<keyword evidence="3 5" id="KW-0732">Signal</keyword>
<evidence type="ECO:0000313" key="7">
    <source>
        <dbReference type="EMBL" id="NOL49714.1"/>
    </source>
</evidence>
<comment type="caution">
    <text evidence="7">The sequence shown here is derived from an EMBL/GenBank/DDBJ whole genome shotgun (WGS) entry which is preliminary data.</text>
</comment>
<accession>A0A7Y4L9Y1</accession>
<keyword evidence="4" id="KW-0029">Amino-acid transport</keyword>
<evidence type="ECO:0000256" key="1">
    <source>
        <dbReference type="ARBA" id="ARBA00010062"/>
    </source>
</evidence>
<dbReference type="NCBIfam" id="NF011933">
    <property type="entry name" value="PRK15404.1"/>
    <property type="match status" value="1"/>
</dbReference>
<dbReference type="SUPFAM" id="SSF53822">
    <property type="entry name" value="Periplasmic binding protein-like I"/>
    <property type="match status" value="1"/>
</dbReference>
<evidence type="ECO:0000256" key="5">
    <source>
        <dbReference type="SAM" id="SignalP"/>
    </source>
</evidence>
<dbReference type="PANTHER" id="PTHR47151">
    <property type="entry name" value="LEU/ILE/VAL-BINDING ABC TRANSPORTER SUBUNIT"/>
    <property type="match status" value="1"/>
</dbReference>
<dbReference type="CDD" id="cd06342">
    <property type="entry name" value="PBP1_ABC_LIVBP-like"/>
    <property type="match status" value="1"/>
</dbReference>
<dbReference type="PRINTS" id="PR00337">
    <property type="entry name" value="LEUILEVALBP"/>
</dbReference>
<keyword evidence="8" id="KW-1185">Reference proteome</keyword>
<evidence type="ECO:0000313" key="8">
    <source>
        <dbReference type="Proteomes" id="UP000541421"/>
    </source>
</evidence>
<dbReference type="AlphaFoldDB" id="A0A7Y4L9Y1"/>
<evidence type="ECO:0000256" key="4">
    <source>
        <dbReference type="ARBA" id="ARBA00022970"/>
    </source>
</evidence>
<organism evidence="7 8">
    <name type="scientific">Pelistega europaea</name>
    <dbReference type="NCBI Taxonomy" id="106147"/>
    <lineage>
        <taxon>Bacteria</taxon>
        <taxon>Pseudomonadati</taxon>
        <taxon>Pseudomonadota</taxon>
        <taxon>Betaproteobacteria</taxon>
        <taxon>Burkholderiales</taxon>
        <taxon>Alcaligenaceae</taxon>
        <taxon>Pelistega</taxon>
    </lineage>
</organism>
<evidence type="ECO:0000259" key="6">
    <source>
        <dbReference type="Pfam" id="PF13458"/>
    </source>
</evidence>
<gene>
    <name evidence="7" type="ORF">HKX40_06145</name>
</gene>
<reference evidence="7 8" key="1">
    <citation type="submission" date="2020-05" db="EMBL/GenBank/DDBJ databases">
        <authorList>
            <person name="Niu N."/>
        </authorList>
    </citation>
    <scope>NUCLEOTIDE SEQUENCE [LARGE SCALE GENOMIC DNA]</scope>
    <source>
        <strain evidence="7 8">LMG10982</strain>
    </source>
</reference>
<sequence length="369" mass="39692">MRRRLTSLCCALGLVSVASPSYADVVKIAYVGPQTGAVTQYGNMIRDGILTAVEQVNATGGIDGHTFELMSVDDACEPKQGPIVANALVNQKIKFVIGPVCSGVALGAAPIFDEQGILMIAPSATAAEVTDGKDYRFVFRAIGRNEEQANKAAEFIAKGHYQKIAILHDKRSYGQGMARVVRDDLAKLNVPVAIFEGISVGDSDYSSLITSLKAKGVDFVYYGGYHPELGLLLRQAKEQNFRPTFMGAEGAGNLEINAIAGDAVDNLLVTLPTDFSGEPANRTVVQQFKAKGRDASGAYQLMAYAATQAIMEGIRNTHSIDPAKVADWLHANTVKSVIGDLSWKPSGDLTNFKFEVFKWHKDGTKTLVE</sequence>